<evidence type="ECO:0000256" key="2">
    <source>
        <dbReference type="ARBA" id="ARBA00023315"/>
    </source>
</evidence>
<dbReference type="AlphaFoldDB" id="A0A561EUY2"/>
<keyword evidence="4" id="KW-0687">Ribonucleoprotein</keyword>
<name>A0A561EUY2_9ACTN</name>
<evidence type="ECO:0000256" key="1">
    <source>
        <dbReference type="ARBA" id="ARBA00022679"/>
    </source>
</evidence>
<dbReference type="InterPro" id="IPR050832">
    <property type="entry name" value="Bact_Acetyltransf"/>
</dbReference>
<dbReference type="Pfam" id="PF00583">
    <property type="entry name" value="Acetyltransf_1"/>
    <property type="match status" value="1"/>
</dbReference>
<evidence type="ECO:0000313" key="5">
    <source>
        <dbReference type="Proteomes" id="UP000318416"/>
    </source>
</evidence>
<dbReference type="OrthoDB" id="273614at2"/>
<dbReference type="SUPFAM" id="SSF55729">
    <property type="entry name" value="Acyl-CoA N-acyltransferases (Nat)"/>
    <property type="match status" value="1"/>
</dbReference>
<organism evidence="4 5">
    <name type="scientific">Kitasatospora atroaurantiaca</name>
    <dbReference type="NCBI Taxonomy" id="285545"/>
    <lineage>
        <taxon>Bacteria</taxon>
        <taxon>Bacillati</taxon>
        <taxon>Actinomycetota</taxon>
        <taxon>Actinomycetes</taxon>
        <taxon>Kitasatosporales</taxon>
        <taxon>Streptomycetaceae</taxon>
        <taxon>Kitasatospora</taxon>
    </lineage>
</organism>
<keyword evidence="2" id="KW-0012">Acyltransferase</keyword>
<protein>
    <submittedName>
        <fullName evidence="4">Ribosomal protein S18 acetylase RimI-like enzyme</fullName>
    </submittedName>
</protein>
<dbReference type="PROSITE" id="PS51186">
    <property type="entry name" value="GNAT"/>
    <property type="match status" value="1"/>
</dbReference>
<proteinExistence type="predicted"/>
<feature type="domain" description="N-acetyltransferase" evidence="3">
    <location>
        <begin position="3"/>
        <end position="163"/>
    </location>
</feature>
<comment type="caution">
    <text evidence="4">The sequence shown here is derived from an EMBL/GenBank/DDBJ whole genome shotgun (WGS) entry which is preliminary data.</text>
</comment>
<dbReference type="InterPro" id="IPR016181">
    <property type="entry name" value="Acyl_CoA_acyltransferase"/>
</dbReference>
<dbReference type="Gene3D" id="3.40.630.30">
    <property type="match status" value="1"/>
</dbReference>
<dbReference type="GO" id="GO:0005840">
    <property type="term" value="C:ribosome"/>
    <property type="evidence" value="ECO:0007669"/>
    <property type="project" value="UniProtKB-KW"/>
</dbReference>
<dbReference type="InterPro" id="IPR000182">
    <property type="entry name" value="GNAT_dom"/>
</dbReference>
<sequence length="164" mass="17987">MDIVIRRAREEDLEAAGDVTVEAFVGDGHSSPDDDYVRLLRDTRRRAAEAELLVAVDPADGRVLGCVTFAAGGTEWADIAEPHEGEIRMLAVCAAARGRGVGEALVLATMARSRELGLDGMAFSTRPAMTAAHRIYERLGFRRTPERDWEPRPGIDLMVYSITF</sequence>
<dbReference type="EMBL" id="VIVR01000001">
    <property type="protein sequence ID" value="TWE19419.1"/>
    <property type="molecule type" value="Genomic_DNA"/>
</dbReference>
<accession>A0A561EUY2</accession>
<dbReference type="PANTHER" id="PTHR43877:SF2">
    <property type="entry name" value="AMINOALKYLPHOSPHONATE N-ACETYLTRANSFERASE-RELATED"/>
    <property type="match status" value="1"/>
</dbReference>
<dbReference type="CDD" id="cd04301">
    <property type="entry name" value="NAT_SF"/>
    <property type="match status" value="1"/>
</dbReference>
<dbReference type="GO" id="GO:0016747">
    <property type="term" value="F:acyltransferase activity, transferring groups other than amino-acyl groups"/>
    <property type="evidence" value="ECO:0007669"/>
    <property type="project" value="InterPro"/>
</dbReference>
<evidence type="ECO:0000259" key="3">
    <source>
        <dbReference type="PROSITE" id="PS51186"/>
    </source>
</evidence>
<dbReference type="Proteomes" id="UP000318416">
    <property type="component" value="Unassembled WGS sequence"/>
</dbReference>
<gene>
    <name evidence="4" type="ORF">FB465_4536</name>
</gene>
<keyword evidence="5" id="KW-1185">Reference proteome</keyword>
<dbReference type="RefSeq" id="WP_145793159.1">
    <property type="nucleotide sequence ID" value="NZ_BAAABR010000022.1"/>
</dbReference>
<keyword evidence="4" id="KW-0689">Ribosomal protein</keyword>
<reference evidence="4 5" key="1">
    <citation type="submission" date="2019-06" db="EMBL/GenBank/DDBJ databases">
        <title>Sequencing the genomes of 1000 actinobacteria strains.</title>
        <authorList>
            <person name="Klenk H.-P."/>
        </authorList>
    </citation>
    <scope>NUCLEOTIDE SEQUENCE [LARGE SCALE GENOMIC DNA]</scope>
    <source>
        <strain evidence="4 5">DSM 41649</strain>
    </source>
</reference>
<dbReference type="PANTHER" id="PTHR43877">
    <property type="entry name" value="AMINOALKYLPHOSPHONATE N-ACETYLTRANSFERASE-RELATED-RELATED"/>
    <property type="match status" value="1"/>
</dbReference>
<keyword evidence="1" id="KW-0808">Transferase</keyword>
<evidence type="ECO:0000313" key="4">
    <source>
        <dbReference type="EMBL" id="TWE19419.1"/>
    </source>
</evidence>